<sequence>MPPPPQAEAPAAAPEAPPGPAVPPPPAHAPQPVTVTPPPAAVPPPPHAAPAPPAYPPRRSRAVRGAAAVSVVVGLGLIGGAVAGAVIDRGPHAAPQAAPGSPAEFAQARDVWHSAPVGTLFPPTVAGKGAGPGGADRTWTRVGVAAPSTCTGAFDPLLGQVLAPTGCLKLLRATYVDSTSTTVTTVGLLVTTADAAGMQALGSRWSGEHLGDRTDLIPRPVAFPGTPAAAFGVKQRGSWDVRVSANLPFVVYAVSGFADGRAVPGPQPASAALAAGATTAPAQAGLGHDATGLAKAIDARLTATVTAELHPTPTARTEPR</sequence>
<dbReference type="RefSeq" id="WP_251513804.1">
    <property type="nucleotide sequence ID" value="NZ_CAJVAX010000022.1"/>
</dbReference>
<evidence type="ECO:0000313" key="3">
    <source>
        <dbReference type="EMBL" id="CAG7656734.1"/>
    </source>
</evidence>
<organism evidence="3 4">
    <name type="scientific">Actinacidiphila bryophytorum</name>
    <dbReference type="NCBI Taxonomy" id="1436133"/>
    <lineage>
        <taxon>Bacteria</taxon>
        <taxon>Bacillati</taxon>
        <taxon>Actinomycetota</taxon>
        <taxon>Actinomycetes</taxon>
        <taxon>Kitasatosporales</taxon>
        <taxon>Streptomycetaceae</taxon>
        <taxon>Actinacidiphila</taxon>
    </lineage>
</organism>
<keyword evidence="2" id="KW-0812">Transmembrane</keyword>
<keyword evidence="2" id="KW-1133">Transmembrane helix</keyword>
<proteinExistence type="predicted"/>
<protein>
    <submittedName>
        <fullName evidence="3">Uncharacterized protein</fullName>
    </submittedName>
</protein>
<feature type="transmembrane region" description="Helical" evidence="2">
    <location>
        <begin position="66"/>
        <end position="87"/>
    </location>
</feature>
<gene>
    <name evidence="3" type="ORF">SBRY_80052</name>
</gene>
<name>A0A9W4MHL1_9ACTN</name>
<evidence type="ECO:0000313" key="4">
    <source>
        <dbReference type="Proteomes" id="UP001153328"/>
    </source>
</evidence>
<keyword evidence="2" id="KW-0472">Membrane</keyword>
<dbReference type="AlphaFoldDB" id="A0A9W4MHL1"/>
<feature type="compositionally biased region" description="Pro residues" evidence="1">
    <location>
        <begin position="15"/>
        <end position="56"/>
    </location>
</feature>
<evidence type="ECO:0000256" key="1">
    <source>
        <dbReference type="SAM" id="MobiDB-lite"/>
    </source>
</evidence>
<reference evidence="3" key="1">
    <citation type="submission" date="2021-06" db="EMBL/GenBank/DDBJ databases">
        <authorList>
            <person name="Arsene-Ploetze F."/>
        </authorList>
    </citation>
    <scope>NUCLEOTIDE SEQUENCE</scope>
    <source>
        <strain evidence="3">SBRY1</strain>
    </source>
</reference>
<evidence type="ECO:0000256" key="2">
    <source>
        <dbReference type="SAM" id="Phobius"/>
    </source>
</evidence>
<comment type="caution">
    <text evidence="3">The sequence shown here is derived from an EMBL/GenBank/DDBJ whole genome shotgun (WGS) entry which is preliminary data.</text>
</comment>
<accession>A0A9W4MHL1</accession>
<dbReference type="EMBL" id="CAJVAX010000022">
    <property type="protein sequence ID" value="CAG7656734.1"/>
    <property type="molecule type" value="Genomic_DNA"/>
</dbReference>
<dbReference type="Proteomes" id="UP001153328">
    <property type="component" value="Unassembled WGS sequence"/>
</dbReference>
<feature type="region of interest" description="Disordered" evidence="1">
    <location>
        <begin position="1"/>
        <end position="59"/>
    </location>
</feature>
<keyword evidence="4" id="KW-1185">Reference proteome</keyword>